<evidence type="ECO:0000313" key="1">
    <source>
        <dbReference type="EMBL" id="GJE04704.1"/>
    </source>
</evidence>
<sequence>MWWRLSPETVQEMLAILGFAESAVHTHRQRYLGASRPCYTIVARRTDPTNDDPETC</sequence>
<keyword evidence="2" id="KW-1185">Reference proteome</keyword>
<reference evidence="1" key="1">
    <citation type="journal article" date="2021" name="Front. Microbiol.">
        <title>Comprehensive Comparative Genomics and Phenotyping of Methylobacterium Species.</title>
        <authorList>
            <person name="Alessa O."/>
            <person name="Ogura Y."/>
            <person name="Fujitani Y."/>
            <person name="Takami H."/>
            <person name="Hayashi T."/>
            <person name="Sahin N."/>
            <person name="Tani A."/>
        </authorList>
    </citation>
    <scope>NUCLEOTIDE SEQUENCE</scope>
    <source>
        <strain evidence="1">DSM 17168</strain>
    </source>
</reference>
<dbReference type="Proteomes" id="UP001055153">
    <property type="component" value="Unassembled WGS sequence"/>
</dbReference>
<evidence type="ECO:0000313" key="2">
    <source>
        <dbReference type="Proteomes" id="UP001055153"/>
    </source>
</evidence>
<accession>A0ABQ4SSE3</accession>
<reference evidence="1" key="2">
    <citation type="submission" date="2021-08" db="EMBL/GenBank/DDBJ databases">
        <authorList>
            <person name="Tani A."/>
            <person name="Ola A."/>
            <person name="Ogura Y."/>
            <person name="Katsura K."/>
            <person name="Hayashi T."/>
        </authorList>
    </citation>
    <scope>NUCLEOTIDE SEQUENCE</scope>
    <source>
        <strain evidence="1">DSM 17168</strain>
    </source>
</reference>
<dbReference type="EMBL" id="BPQQ01000163">
    <property type="protein sequence ID" value="GJE04704.1"/>
    <property type="molecule type" value="Genomic_DNA"/>
</dbReference>
<organism evidence="1 2">
    <name type="scientific">Methylobacterium isbiliense</name>
    <dbReference type="NCBI Taxonomy" id="315478"/>
    <lineage>
        <taxon>Bacteria</taxon>
        <taxon>Pseudomonadati</taxon>
        <taxon>Pseudomonadota</taxon>
        <taxon>Alphaproteobacteria</taxon>
        <taxon>Hyphomicrobiales</taxon>
        <taxon>Methylobacteriaceae</taxon>
        <taxon>Methylobacterium</taxon>
    </lineage>
</organism>
<comment type="caution">
    <text evidence="1">The sequence shown here is derived from an EMBL/GenBank/DDBJ whole genome shotgun (WGS) entry which is preliminary data.</text>
</comment>
<gene>
    <name evidence="1" type="ORF">GMJLKIPL_6670</name>
</gene>
<proteinExistence type="predicted"/>
<name>A0ABQ4SSE3_9HYPH</name>
<protein>
    <submittedName>
        <fullName evidence="1">Uncharacterized protein</fullName>
    </submittedName>
</protein>